<gene>
    <name evidence="2" type="ORF">C4N19_10345</name>
</gene>
<proteinExistence type="predicted"/>
<keyword evidence="3" id="KW-1185">Reference proteome</keyword>
<dbReference type="InterPro" id="IPR027417">
    <property type="entry name" value="P-loop_NTPase"/>
</dbReference>
<feature type="coiled-coil region" evidence="1">
    <location>
        <begin position="796"/>
        <end position="823"/>
    </location>
</feature>
<dbReference type="GeneID" id="62763933"/>
<dbReference type="SUPFAM" id="SSF52540">
    <property type="entry name" value="P-loop containing nucleoside triphosphate hydrolases"/>
    <property type="match status" value="1"/>
</dbReference>
<evidence type="ECO:0000313" key="3">
    <source>
        <dbReference type="Proteomes" id="UP000240258"/>
    </source>
</evidence>
<name>A0ABM6TYF0_FUSMR</name>
<keyword evidence="1" id="KW-0175">Coiled coil</keyword>
<dbReference type="RefSeq" id="WP_005887446.1">
    <property type="nucleotide sequence ID" value="NZ_CP028102.1"/>
</dbReference>
<evidence type="ECO:0008006" key="4">
    <source>
        <dbReference type="Google" id="ProtNLM"/>
    </source>
</evidence>
<reference evidence="3" key="1">
    <citation type="journal article" date="2018" name="MSphere">
        <title>Fusobacterium Genomics Using MinION and Illumina Sequencing Enables Genome Completion and Correction.</title>
        <authorList>
            <person name="Todd S.M."/>
            <person name="Settlage R.E."/>
            <person name="Lahmers K.K."/>
            <person name="Slade D.J."/>
        </authorList>
    </citation>
    <scope>NUCLEOTIDE SEQUENCE [LARGE SCALE GENOMIC DNA]</scope>
    <source>
        <strain evidence="3">ATCC 9817</strain>
    </source>
</reference>
<dbReference type="Proteomes" id="UP000240258">
    <property type="component" value="Chromosome"/>
</dbReference>
<evidence type="ECO:0000256" key="1">
    <source>
        <dbReference type="SAM" id="Coils"/>
    </source>
</evidence>
<dbReference type="EMBL" id="CP028102">
    <property type="protein sequence ID" value="AVQ19468.1"/>
    <property type="molecule type" value="Genomic_DNA"/>
</dbReference>
<sequence length="1348" mass="161103">MIKYDIEFVAEMTRYTKRKINQLKGIYQEARNGKTDNPLLSPIEKIVTLDDLKLLYLYDYYRKFSNTGEIEPIKNRIFKELEIRDGDLDELVKEILIEDGKKEYLSRIDAGGTYLTLLAKDNLITDEELDSDFIIEDTTEIDGENECKKVKGKQILNSSSPLIDIFIERSYYKNGLFLVQHPTGNGKTFALEETVVKLLEDMERLEERKIIILTGNKVNSKPIFKNIEKKLESKGIGKDKILYLNSATEKFQEKDFLEKVKKNLEERKYERFFKLTSKSEKIKVMVRDITALSDINREIYGREKLVEEVLKELTSWINIFLENINKNQVKYEKIAIPEFYFELYPMLDEKNFEKKVYVMTISKFLYGYKTKERTKYFYEDKKNLYFIDEIDSSKSFFVNYILDKKTLSIKNIVQNYYKRWISTRDMREAFIRKVYDVLKSKVGGKDSIVSAKELKFLRDKVKEYRKRGTELNKIYNLNKNYIYLEEKMNIDLFQDDNYIFVDKDKNEIFLDRREEIYVSTKKGQVKLGNFIEDLYEHFYEEFHKIIDFFYEKLKKKLESESKIYPDEVILKEILQHYRFSDEELDTIIKEHQNFYRYRSNIKFINKSEGYRYINIAEENSEYYENQRAMINYYQMFVTPESMLRDICRNNMVIGISATALSKTVVGNFNLRYLENFLGDNYYTLTKSEKRILKENLMEINQYEKGVKRKLHIYDSYSSISSENCRAEIEKLEGFENLKRFMEENEKENVVTILLRKLNKEYSESGDKNRDEDLKKRLTYKIFVFLNFLLDNDSSSLVFLSNRIESVKDELSKIIDEMKKENEERRFLPEGFKEIYFESLNARGIEKHFGEQEEKLKEKLKEEGVKVILYTTYQSSGIGVNLKYQYNPQKEKELIYPDEKLFKKYKFSKDEKDFDEIALEEKTFLLPVQEKIENRMREVLYITQLEESEAITSKQKAYMLNSGRVDKKLSEYATTNDYVENQMSYLIQGLGRVNRTKVKSKKRNIYITSKIEDTLERFRRDERDVIEDMEFLLREVDKRIPEDKKEIREIIKLNRKAEALWASNFLQKIKKYNRIIRKNKTVESIDNLRELVKNYETYREYIVANPTTNISKRKDELYLEVESPINSYSVMGYSGKDFSNIELGAEGQFSFRGAKLDILSEIPELKSLFEKRIGKFYKNRRVLLPYVYQAIFKGKIGEIIIEEILKVFGMKFLSRDEVIEIGMYEEFDDFTHCGYSIDYKNYDLDNFYNRDKLYEKILGQIARKNNFISRERKCFIINLLPPTTDIPNDKLRYYLIDRENYDTPIRVNDFERAEIIAIPSLLKYDEKKKGMIIDRELVRLVVSYLKGDI</sequence>
<evidence type="ECO:0000313" key="2">
    <source>
        <dbReference type="EMBL" id="AVQ19468.1"/>
    </source>
</evidence>
<accession>A0ABM6TYF0</accession>
<organism evidence="2 3">
    <name type="scientific">Fusobacterium mortiferum ATCC 9817</name>
    <dbReference type="NCBI Taxonomy" id="469616"/>
    <lineage>
        <taxon>Bacteria</taxon>
        <taxon>Fusobacteriati</taxon>
        <taxon>Fusobacteriota</taxon>
        <taxon>Fusobacteriia</taxon>
        <taxon>Fusobacteriales</taxon>
        <taxon>Fusobacteriaceae</taxon>
        <taxon>Fusobacterium</taxon>
    </lineage>
</organism>
<protein>
    <recommendedName>
        <fullName evidence="4">Helicase ATP-binding domain-containing protein</fullName>
    </recommendedName>
</protein>